<dbReference type="EMBL" id="JAUSQZ010000001">
    <property type="protein sequence ID" value="MDP9829829.1"/>
    <property type="molecule type" value="Genomic_DNA"/>
</dbReference>
<dbReference type="InterPro" id="IPR052519">
    <property type="entry name" value="Euk-type_GlcNAc_Kinase"/>
</dbReference>
<sequence>MTPAFLGIDAGGTSTHAVLVLGDGTCVAHARRSGGNPTSRGRTDALNAIVEAAQDALGRASVTLGEPVAVNECVLAMAGEPDKIDTPVLARAVGLTAGSVHLASDVEAMYFSSACEPEGSVVVAGTGSVAARLSSGVLTQAAGGAGWLLGDGGSGFWIGRNVVRAVVAQLSGLGPATGMTPSVLEAFGVPGDAGAPARQKLEALVRSAYAQPPVHLARFAPIAFALADHDDAARHLLERAGEHLAVLVERFPGDGPLVLGGSVVTRGFLPRPGLSGALAAALHGRDVRTAENGGAGAAFLALTRSGPGLSVARRAAHRAGHRAAHARITSTLTDRPLP</sequence>
<evidence type="ECO:0000259" key="1">
    <source>
        <dbReference type="Pfam" id="PF01869"/>
    </source>
</evidence>
<proteinExistence type="predicted"/>
<feature type="domain" description="ATPase BadF/BadG/BcrA/BcrD type" evidence="1">
    <location>
        <begin position="6"/>
        <end position="225"/>
    </location>
</feature>
<dbReference type="Gene3D" id="3.30.420.40">
    <property type="match status" value="2"/>
</dbReference>
<accession>A0ABT9PBQ6</accession>
<dbReference type="InterPro" id="IPR043129">
    <property type="entry name" value="ATPase_NBD"/>
</dbReference>
<dbReference type="PANTHER" id="PTHR43190">
    <property type="entry name" value="N-ACETYL-D-GLUCOSAMINE KINASE"/>
    <property type="match status" value="1"/>
</dbReference>
<dbReference type="RefSeq" id="WP_307248396.1">
    <property type="nucleotide sequence ID" value="NZ_JAUSQZ010000001.1"/>
</dbReference>
<dbReference type="InterPro" id="IPR002731">
    <property type="entry name" value="ATPase_BadF"/>
</dbReference>
<evidence type="ECO:0000313" key="3">
    <source>
        <dbReference type="Proteomes" id="UP001235712"/>
    </source>
</evidence>
<name>A0ABT9PBQ6_9ACTN</name>
<evidence type="ECO:0000313" key="2">
    <source>
        <dbReference type="EMBL" id="MDP9829829.1"/>
    </source>
</evidence>
<protein>
    <submittedName>
        <fullName evidence="2">N-acetylglucosamine kinase-like BadF-type ATPase</fullName>
    </submittedName>
</protein>
<gene>
    <name evidence="2" type="ORF">J2S57_005578</name>
</gene>
<dbReference type="Pfam" id="PF01869">
    <property type="entry name" value="BcrAD_BadFG"/>
    <property type="match status" value="1"/>
</dbReference>
<dbReference type="PANTHER" id="PTHR43190:SF3">
    <property type="entry name" value="N-ACETYL-D-GLUCOSAMINE KINASE"/>
    <property type="match status" value="1"/>
</dbReference>
<organism evidence="2 3">
    <name type="scientific">Kineosporia succinea</name>
    <dbReference type="NCBI Taxonomy" id="84632"/>
    <lineage>
        <taxon>Bacteria</taxon>
        <taxon>Bacillati</taxon>
        <taxon>Actinomycetota</taxon>
        <taxon>Actinomycetes</taxon>
        <taxon>Kineosporiales</taxon>
        <taxon>Kineosporiaceae</taxon>
        <taxon>Kineosporia</taxon>
    </lineage>
</organism>
<dbReference type="SUPFAM" id="SSF53067">
    <property type="entry name" value="Actin-like ATPase domain"/>
    <property type="match status" value="2"/>
</dbReference>
<dbReference type="Proteomes" id="UP001235712">
    <property type="component" value="Unassembled WGS sequence"/>
</dbReference>
<keyword evidence="3" id="KW-1185">Reference proteome</keyword>
<comment type="caution">
    <text evidence="2">The sequence shown here is derived from an EMBL/GenBank/DDBJ whole genome shotgun (WGS) entry which is preliminary data.</text>
</comment>
<reference evidence="2 3" key="1">
    <citation type="submission" date="2023-07" db="EMBL/GenBank/DDBJ databases">
        <title>Sequencing the genomes of 1000 actinobacteria strains.</title>
        <authorList>
            <person name="Klenk H.-P."/>
        </authorList>
    </citation>
    <scope>NUCLEOTIDE SEQUENCE [LARGE SCALE GENOMIC DNA]</scope>
    <source>
        <strain evidence="2 3">DSM 44388</strain>
    </source>
</reference>